<dbReference type="GO" id="GO:0008955">
    <property type="term" value="F:peptidoglycan glycosyltransferase activity"/>
    <property type="evidence" value="ECO:0007669"/>
    <property type="project" value="UniProtKB-EC"/>
</dbReference>
<dbReference type="EMBL" id="CAEZTR010000147">
    <property type="protein sequence ID" value="CAB4588712.1"/>
    <property type="molecule type" value="Genomic_DNA"/>
</dbReference>
<evidence type="ECO:0000256" key="6">
    <source>
        <dbReference type="ARBA" id="ARBA00022679"/>
    </source>
</evidence>
<comment type="subcellular location">
    <subcellularLocation>
        <location evidence="1">Cell membrane</location>
        <topology evidence="1">Multi-pass membrane protein</topology>
    </subcellularLocation>
</comment>
<evidence type="ECO:0000313" key="19">
    <source>
        <dbReference type="EMBL" id="CAB4588712.1"/>
    </source>
</evidence>
<organism evidence="19">
    <name type="scientific">freshwater metagenome</name>
    <dbReference type="NCBI Taxonomy" id="449393"/>
    <lineage>
        <taxon>unclassified sequences</taxon>
        <taxon>metagenomes</taxon>
        <taxon>ecological metagenomes</taxon>
    </lineage>
</organism>
<keyword evidence="8" id="KW-0133">Cell shape</keyword>
<keyword evidence="6" id="KW-0808">Transferase</keyword>
<evidence type="ECO:0000256" key="17">
    <source>
        <dbReference type="SAM" id="Phobius"/>
    </source>
</evidence>
<gene>
    <name evidence="18" type="ORF">UFOPK1495_01278</name>
    <name evidence="19" type="ORF">UFOPK1711_01702</name>
    <name evidence="20" type="ORF">UFOPK2143_00153</name>
    <name evidence="21" type="ORF">UFOPK2350_01336</name>
</gene>
<dbReference type="AlphaFoldDB" id="A0A6J6FIF6"/>
<dbReference type="PROSITE" id="PS00428">
    <property type="entry name" value="FTSW_RODA_SPOVE"/>
    <property type="match status" value="1"/>
</dbReference>
<feature type="transmembrane region" description="Helical" evidence="17">
    <location>
        <begin position="97"/>
        <end position="117"/>
    </location>
</feature>
<dbReference type="GO" id="GO:0015648">
    <property type="term" value="F:lipid-linked peptidoglycan transporter activity"/>
    <property type="evidence" value="ECO:0007669"/>
    <property type="project" value="TreeGrafter"/>
</dbReference>
<sequence>MSATVADERPSVGRLLRSAREPQPRTTNFKFLWIVVIVANLFGLLMILSASSVTALYQYGTSWYQFRLQAIWFAIGCFAMFVMSRYSYEKLSKWMKLALFGSAGLMVAVLIPGVGVSVNGSSRWLGWGPLRMQPSEFVKLAVILYAADTLTRRVGQIRDWKAVMRPIAIVFGAFAVMLMAQPNLGTTIILATIVLVMLFVGGVPGKPLALLSGLLVGAAAFFAIREPYRWRRLMSFRDPWADPLYTGYQSLQSQIGFANGGVLGTGLGQGRAKWGFLPEAHTDFIYAIIGEEIGLVGSVLVIGIFLAFALLGIRTALHARDRFGMLLATGITTWILIQAFINVGACVGVLPITGVPLPFVSAGGSSLVVTMAASGILLNIARQGR</sequence>
<evidence type="ECO:0000256" key="16">
    <source>
        <dbReference type="ARBA" id="ARBA00049902"/>
    </source>
</evidence>
<evidence type="ECO:0000256" key="7">
    <source>
        <dbReference type="ARBA" id="ARBA00022692"/>
    </source>
</evidence>
<proteinExistence type="predicted"/>
<evidence type="ECO:0000256" key="8">
    <source>
        <dbReference type="ARBA" id="ARBA00022960"/>
    </source>
</evidence>
<keyword evidence="9" id="KW-0573">Peptidoglycan synthesis</keyword>
<feature type="transmembrane region" description="Helical" evidence="17">
    <location>
        <begin position="162"/>
        <end position="180"/>
    </location>
</feature>
<dbReference type="InterPro" id="IPR001182">
    <property type="entry name" value="FtsW/RodA"/>
</dbReference>
<keyword evidence="7 17" id="KW-0812">Transmembrane</keyword>
<evidence type="ECO:0000256" key="4">
    <source>
        <dbReference type="ARBA" id="ARBA00022618"/>
    </source>
</evidence>
<dbReference type="GO" id="GO:0032153">
    <property type="term" value="C:cell division site"/>
    <property type="evidence" value="ECO:0007669"/>
    <property type="project" value="TreeGrafter"/>
</dbReference>
<dbReference type="EMBL" id="CAEZXE010000128">
    <property type="protein sequence ID" value="CAB4686467.1"/>
    <property type="molecule type" value="Genomic_DNA"/>
</dbReference>
<comment type="catalytic activity">
    <reaction evidence="16">
        <text>[GlcNAc-(1-&gt;4)-Mur2Ac(oyl-L-Ala-gamma-D-Glu-L-Lys-D-Ala-D-Ala)](n)-di-trans,octa-cis-undecaprenyl diphosphate + beta-D-GlcNAc-(1-&gt;4)-Mur2Ac(oyl-L-Ala-gamma-D-Glu-L-Lys-D-Ala-D-Ala)-di-trans,octa-cis-undecaprenyl diphosphate = [GlcNAc-(1-&gt;4)-Mur2Ac(oyl-L-Ala-gamma-D-Glu-L-Lys-D-Ala-D-Ala)](n+1)-di-trans,octa-cis-undecaprenyl diphosphate + di-trans,octa-cis-undecaprenyl diphosphate + H(+)</text>
        <dbReference type="Rhea" id="RHEA:23708"/>
        <dbReference type="Rhea" id="RHEA-COMP:9602"/>
        <dbReference type="Rhea" id="RHEA-COMP:9603"/>
        <dbReference type="ChEBI" id="CHEBI:15378"/>
        <dbReference type="ChEBI" id="CHEBI:58405"/>
        <dbReference type="ChEBI" id="CHEBI:60033"/>
        <dbReference type="ChEBI" id="CHEBI:78435"/>
        <dbReference type="EC" id="2.4.99.28"/>
    </reaction>
</comment>
<dbReference type="PANTHER" id="PTHR30474:SF2">
    <property type="entry name" value="PEPTIDOGLYCAN GLYCOSYLTRANSFERASE FTSW-RELATED"/>
    <property type="match status" value="1"/>
</dbReference>
<evidence type="ECO:0000256" key="13">
    <source>
        <dbReference type="ARBA" id="ARBA00023316"/>
    </source>
</evidence>
<dbReference type="GO" id="GO:0051301">
    <property type="term" value="P:cell division"/>
    <property type="evidence" value="ECO:0007669"/>
    <property type="project" value="UniProtKB-KW"/>
</dbReference>
<evidence type="ECO:0000256" key="1">
    <source>
        <dbReference type="ARBA" id="ARBA00004651"/>
    </source>
</evidence>
<dbReference type="GO" id="GO:0005886">
    <property type="term" value="C:plasma membrane"/>
    <property type="evidence" value="ECO:0007669"/>
    <property type="project" value="UniProtKB-SubCell"/>
</dbReference>
<evidence type="ECO:0000313" key="20">
    <source>
        <dbReference type="EMBL" id="CAB4634851.1"/>
    </source>
</evidence>
<feature type="transmembrane region" description="Helical" evidence="17">
    <location>
        <begin position="284"/>
        <end position="311"/>
    </location>
</feature>
<dbReference type="GO" id="GO:0009252">
    <property type="term" value="P:peptidoglycan biosynthetic process"/>
    <property type="evidence" value="ECO:0007669"/>
    <property type="project" value="UniProtKB-KW"/>
</dbReference>
<dbReference type="PANTHER" id="PTHR30474">
    <property type="entry name" value="CELL CYCLE PROTEIN"/>
    <property type="match status" value="1"/>
</dbReference>
<evidence type="ECO:0000256" key="15">
    <source>
        <dbReference type="ARBA" id="ARBA00044770"/>
    </source>
</evidence>
<evidence type="ECO:0000256" key="5">
    <source>
        <dbReference type="ARBA" id="ARBA00022676"/>
    </source>
</evidence>
<keyword evidence="13" id="KW-0961">Cell wall biogenesis/degradation</keyword>
<dbReference type="GO" id="GO:0008360">
    <property type="term" value="P:regulation of cell shape"/>
    <property type="evidence" value="ECO:0007669"/>
    <property type="project" value="UniProtKB-KW"/>
</dbReference>
<dbReference type="InterPro" id="IPR018365">
    <property type="entry name" value="Cell_cycle_FtsW-rel_CS"/>
</dbReference>
<dbReference type="EMBL" id="CAEZVV010000004">
    <property type="protein sequence ID" value="CAB4634851.1"/>
    <property type="molecule type" value="Genomic_DNA"/>
</dbReference>
<keyword evidence="12" id="KW-0131">Cell cycle</keyword>
<dbReference type="GO" id="GO:0071555">
    <property type="term" value="P:cell wall organization"/>
    <property type="evidence" value="ECO:0007669"/>
    <property type="project" value="UniProtKB-KW"/>
</dbReference>
<reference evidence="19" key="1">
    <citation type="submission" date="2020-05" db="EMBL/GenBank/DDBJ databases">
        <authorList>
            <person name="Chiriac C."/>
            <person name="Salcher M."/>
            <person name="Ghai R."/>
            <person name="Kavagutti S V."/>
        </authorList>
    </citation>
    <scope>NUCLEOTIDE SEQUENCE</scope>
</reference>
<evidence type="ECO:0000256" key="12">
    <source>
        <dbReference type="ARBA" id="ARBA00023306"/>
    </source>
</evidence>
<name>A0A6J6FIF6_9ZZZZ</name>
<evidence type="ECO:0000256" key="3">
    <source>
        <dbReference type="ARBA" id="ARBA00022475"/>
    </source>
</evidence>
<accession>A0A6J6FIF6</accession>
<evidence type="ECO:0000256" key="11">
    <source>
        <dbReference type="ARBA" id="ARBA00023136"/>
    </source>
</evidence>
<keyword evidence="3" id="KW-1003">Cell membrane</keyword>
<evidence type="ECO:0000256" key="2">
    <source>
        <dbReference type="ARBA" id="ARBA00004752"/>
    </source>
</evidence>
<evidence type="ECO:0000256" key="9">
    <source>
        <dbReference type="ARBA" id="ARBA00022984"/>
    </source>
</evidence>
<keyword evidence="11 17" id="KW-0472">Membrane</keyword>
<feature type="transmembrane region" description="Helical" evidence="17">
    <location>
        <begin position="359"/>
        <end position="381"/>
    </location>
</feature>
<dbReference type="NCBIfam" id="TIGR02614">
    <property type="entry name" value="ftsW"/>
    <property type="match status" value="1"/>
</dbReference>
<dbReference type="EC" id="2.4.99.28" evidence="15"/>
<evidence type="ECO:0000256" key="10">
    <source>
        <dbReference type="ARBA" id="ARBA00022989"/>
    </source>
</evidence>
<feature type="transmembrane region" description="Helical" evidence="17">
    <location>
        <begin position="323"/>
        <end position="353"/>
    </location>
</feature>
<keyword evidence="4" id="KW-0132">Cell division</keyword>
<feature type="transmembrane region" description="Helical" evidence="17">
    <location>
        <begin position="208"/>
        <end position="224"/>
    </location>
</feature>
<feature type="transmembrane region" description="Helical" evidence="17">
    <location>
        <begin position="31"/>
        <end position="50"/>
    </location>
</feature>
<keyword evidence="5" id="KW-0328">Glycosyltransferase</keyword>
<evidence type="ECO:0000313" key="18">
    <source>
        <dbReference type="EMBL" id="CAB4557483.1"/>
    </source>
</evidence>
<dbReference type="Pfam" id="PF01098">
    <property type="entry name" value="FTSW_RODA_SPOVE"/>
    <property type="match status" value="1"/>
</dbReference>
<protein>
    <recommendedName>
        <fullName evidence="15">peptidoglycan glycosyltransferase</fullName>
        <ecNumber evidence="15">2.4.99.28</ecNumber>
    </recommendedName>
    <alternativeName>
        <fullName evidence="14">Peptidoglycan polymerase</fullName>
    </alternativeName>
</protein>
<evidence type="ECO:0000256" key="14">
    <source>
        <dbReference type="ARBA" id="ARBA00032370"/>
    </source>
</evidence>
<comment type="pathway">
    <text evidence="2">Cell wall biogenesis; peptidoglycan biosynthesis.</text>
</comment>
<evidence type="ECO:0000313" key="21">
    <source>
        <dbReference type="EMBL" id="CAB4686467.1"/>
    </source>
</evidence>
<dbReference type="EMBL" id="CAEZSU010000143">
    <property type="protein sequence ID" value="CAB4557483.1"/>
    <property type="molecule type" value="Genomic_DNA"/>
</dbReference>
<dbReference type="InterPro" id="IPR013437">
    <property type="entry name" value="FtsW"/>
</dbReference>
<feature type="transmembrane region" description="Helical" evidence="17">
    <location>
        <begin position="186"/>
        <end position="203"/>
    </location>
</feature>
<feature type="transmembrane region" description="Helical" evidence="17">
    <location>
        <begin position="70"/>
        <end position="88"/>
    </location>
</feature>
<keyword evidence="10 17" id="KW-1133">Transmembrane helix</keyword>